<evidence type="ECO:0000256" key="2">
    <source>
        <dbReference type="ARBA" id="ARBA00008974"/>
    </source>
</evidence>
<keyword evidence="4 8" id="KW-0812">Transmembrane</keyword>
<keyword evidence="5 8" id="KW-1133">Transmembrane helix</keyword>
<feature type="transmembrane region" description="Helical" evidence="8">
    <location>
        <begin position="244"/>
        <end position="270"/>
    </location>
</feature>
<dbReference type="CDD" id="cd11484">
    <property type="entry name" value="SLC-NCS1sbd_CobB-like"/>
    <property type="match status" value="1"/>
</dbReference>
<feature type="transmembrane region" description="Helical" evidence="8">
    <location>
        <begin position="290"/>
        <end position="312"/>
    </location>
</feature>
<feature type="transmembrane region" description="Helical" evidence="8">
    <location>
        <begin position="142"/>
        <end position="163"/>
    </location>
</feature>
<evidence type="ECO:0000256" key="5">
    <source>
        <dbReference type="ARBA" id="ARBA00022989"/>
    </source>
</evidence>
<accession>A0ABN1VKG5</accession>
<name>A0ABN1VKG5_9MICO</name>
<dbReference type="Pfam" id="PF02133">
    <property type="entry name" value="Transp_cyt_pur"/>
    <property type="match status" value="1"/>
</dbReference>
<dbReference type="PANTHER" id="PTHR31806:SF1">
    <property type="entry name" value="PURINE-CYTOSINE PERMEASE FCY2-RELATED"/>
    <property type="match status" value="1"/>
</dbReference>
<dbReference type="Gene3D" id="1.10.4160.10">
    <property type="entry name" value="Hydantoin permease"/>
    <property type="match status" value="1"/>
</dbReference>
<dbReference type="InterPro" id="IPR026030">
    <property type="entry name" value="Pur-cyt_permease_Fcy2/21/22"/>
</dbReference>
<feature type="transmembrane region" description="Helical" evidence="8">
    <location>
        <begin position="333"/>
        <end position="352"/>
    </location>
</feature>
<dbReference type="EMBL" id="BAAAKW010000017">
    <property type="protein sequence ID" value="GAA1212010.1"/>
    <property type="molecule type" value="Genomic_DNA"/>
</dbReference>
<keyword evidence="6 7" id="KW-0472">Membrane</keyword>
<feature type="transmembrane region" description="Helical" evidence="8">
    <location>
        <begin position="364"/>
        <end position="384"/>
    </location>
</feature>
<feature type="transmembrane region" description="Helical" evidence="8">
    <location>
        <begin position="437"/>
        <end position="458"/>
    </location>
</feature>
<dbReference type="RefSeq" id="WP_343923575.1">
    <property type="nucleotide sequence ID" value="NZ_BAAAKW010000017.1"/>
</dbReference>
<dbReference type="PANTHER" id="PTHR31806">
    <property type="entry name" value="PURINE-CYTOSINE PERMEASE FCY2-RELATED"/>
    <property type="match status" value="1"/>
</dbReference>
<feature type="transmembrane region" description="Helical" evidence="8">
    <location>
        <begin position="38"/>
        <end position="58"/>
    </location>
</feature>
<reference evidence="9 10" key="1">
    <citation type="journal article" date="2019" name="Int. J. Syst. Evol. Microbiol.">
        <title>The Global Catalogue of Microorganisms (GCM) 10K type strain sequencing project: providing services to taxonomists for standard genome sequencing and annotation.</title>
        <authorList>
            <consortium name="The Broad Institute Genomics Platform"/>
            <consortium name="The Broad Institute Genome Sequencing Center for Infectious Disease"/>
            <person name="Wu L."/>
            <person name="Ma J."/>
        </authorList>
    </citation>
    <scope>NUCLEOTIDE SEQUENCE [LARGE SCALE GENOMIC DNA]</scope>
    <source>
        <strain evidence="9 10">JCM 12762</strain>
    </source>
</reference>
<dbReference type="Proteomes" id="UP001500943">
    <property type="component" value="Unassembled WGS sequence"/>
</dbReference>
<evidence type="ECO:0000256" key="7">
    <source>
        <dbReference type="PIRNR" id="PIRNR002744"/>
    </source>
</evidence>
<proteinExistence type="inferred from homology"/>
<feature type="transmembrane region" description="Helical" evidence="8">
    <location>
        <begin position="64"/>
        <end position="85"/>
    </location>
</feature>
<evidence type="ECO:0000256" key="8">
    <source>
        <dbReference type="SAM" id="Phobius"/>
    </source>
</evidence>
<evidence type="ECO:0000256" key="6">
    <source>
        <dbReference type="ARBA" id="ARBA00023136"/>
    </source>
</evidence>
<feature type="transmembrane region" description="Helical" evidence="8">
    <location>
        <begin position="106"/>
        <end position="130"/>
    </location>
</feature>
<feature type="transmembrane region" description="Helical" evidence="8">
    <location>
        <begin position="203"/>
        <end position="223"/>
    </location>
</feature>
<evidence type="ECO:0000256" key="4">
    <source>
        <dbReference type="ARBA" id="ARBA00022692"/>
    </source>
</evidence>
<comment type="caution">
    <text evidence="9">The sequence shown here is derived from an EMBL/GenBank/DDBJ whole genome shotgun (WGS) entry which is preliminary data.</text>
</comment>
<organism evidence="9 10">
    <name type="scientific">Rhodoglobus aureus</name>
    <dbReference type="NCBI Taxonomy" id="191497"/>
    <lineage>
        <taxon>Bacteria</taxon>
        <taxon>Bacillati</taxon>
        <taxon>Actinomycetota</taxon>
        <taxon>Actinomycetes</taxon>
        <taxon>Micrococcales</taxon>
        <taxon>Microbacteriaceae</taxon>
        <taxon>Rhodoglobus</taxon>
    </lineage>
</organism>
<keyword evidence="10" id="KW-1185">Reference proteome</keyword>
<evidence type="ECO:0000313" key="10">
    <source>
        <dbReference type="Proteomes" id="UP001500943"/>
    </source>
</evidence>
<evidence type="ECO:0000256" key="1">
    <source>
        <dbReference type="ARBA" id="ARBA00004141"/>
    </source>
</evidence>
<evidence type="ECO:0000256" key="3">
    <source>
        <dbReference type="ARBA" id="ARBA00022448"/>
    </source>
</evidence>
<protein>
    <submittedName>
        <fullName evidence="9">Cytosine permease</fullName>
    </submittedName>
</protein>
<evidence type="ECO:0000313" key="9">
    <source>
        <dbReference type="EMBL" id="GAA1212010.1"/>
    </source>
</evidence>
<comment type="subcellular location">
    <subcellularLocation>
        <location evidence="1">Membrane</location>
        <topology evidence="1">Multi-pass membrane protein</topology>
    </subcellularLocation>
</comment>
<dbReference type="PIRSF" id="PIRSF002744">
    <property type="entry name" value="Pur-cyt_permease"/>
    <property type="match status" value="1"/>
</dbReference>
<sequence>MSTAPESSMKRESVLETRSIDYVPRAERHGKVWHQGPFWFAGNFVLPTLVTGFIGPVLGLNVAWSILAVVLGAGLGTFFMAFHANQGPRMGLPQMIQSRAQFGRRGVIVPFTATVFVYVGFLVFDVILATQGLQLVLPGGKLVWYPILIIVSIVIAVVGHDLLHFIQRWLTGLLVAVFAIITVLAIVNYSGVGAAIATDETALGWNTTAFLVQFSLAAGYNISYSVYVSDYTRYLPQNVSAPKLITWVYVGAAGSAIWLMSLGALLAANIPNADAIGAIKEVGDTLFPGFGTFAVLVSTVALLSIMGVNAYGAMLTGTSAVDGFKRVRPTQRLRVVGLSAVGLLTLLIALLIPDAYLGSFTDFVIMMLYFLVPWTAVNLVDFYLVRHGKYAIAEMFSPKGIYGNWAWRGVTAYLIGFVAMIPFFYTSFYVGPVAAALGGADLSFVVGLLVSGVLYYVFSRNLDLTAEDAAREASERTLEGTGH</sequence>
<gene>
    <name evidence="9" type="ORF">GCM10009655_09040</name>
</gene>
<keyword evidence="3 7" id="KW-0813">Transport</keyword>
<comment type="similarity">
    <text evidence="2 7">Belongs to the purine-cytosine permease (2.A.39) family.</text>
</comment>
<feature type="transmembrane region" description="Helical" evidence="8">
    <location>
        <begin position="405"/>
        <end position="425"/>
    </location>
</feature>
<dbReference type="InterPro" id="IPR001248">
    <property type="entry name" value="Pur-cyt_permease"/>
</dbReference>
<feature type="transmembrane region" description="Helical" evidence="8">
    <location>
        <begin position="170"/>
        <end position="191"/>
    </location>
</feature>